<keyword evidence="2" id="KW-0158">Chromosome</keyword>
<keyword evidence="5 7" id="KW-0067">ATP-binding</keyword>
<dbReference type="AlphaFoldDB" id="A0A087U3U5"/>
<organism evidence="11 12">
    <name type="scientific">Stegodyphus mimosarum</name>
    <name type="common">African social velvet spider</name>
    <dbReference type="NCBI Taxonomy" id="407821"/>
    <lineage>
        <taxon>Eukaryota</taxon>
        <taxon>Metazoa</taxon>
        <taxon>Ecdysozoa</taxon>
        <taxon>Arthropoda</taxon>
        <taxon>Chelicerata</taxon>
        <taxon>Arachnida</taxon>
        <taxon>Araneae</taxon>
        <taxon>Araneomorphae</taxon>
        <taxon>Entelegynae</taxon>
        <taxon>Eresoidea</taxon>
        <taxon>Eresidae</taxon>
        <taxon>Stegodyphus</taxon>
    </lineage>
</organism>
<dbReference type="Pfam" id="PF00069">
    <property type="entry name" value="Pkinase"/>
    <property type="match status" value="1"/>
</dbReference>
<evidence type="ECO:0000256" key="5">
    <source>
        <dbReference type="ARBA" id="ARBA00022840"/>
    </source>
</evidence>
<dbReference type="Gene3D" id="1.10.510.10">
    <property type="entry name" value="Transferase(Phosphotransferase) domain 1"/>
    <property type="match status" value="1"/>
</dbReference>
<dbReference type="PANTHER" id="PTHR14030">
    <property type="entry name" value="MITOTIC CHECKPOINT SERINE/THREONINE-PROTEIN KINASE BUB1"/>
    <property type="match status" value="1"/>
</dbReference>
<comment type="subcellular location">
    <subcellularLocation>
        <location evidence="1">Chromosome</location>
        <location evidence="1">Centromere</location>
        <location evidence="1">Kinetochore</location>
    </subcellularLocation>
</comment>
<evidence type="ECO:0000256" key="7">
    <source>
        <dbReference type="PROSITE-ProRule" id="PRU10141"/>
    </source>
</evidence>
<dbReference type="GO" id="GO:0005634">
    <property type="term" value="C:nucleus"/>
    <property type="evidence" value="ECO:0007669"/>
    <property type="project" value="TreeGrafter"/>
</dbReference>
<gene>
    <name evidence="11" type="ORF">X975_15412</name>
</gene>
<feature type="domain" description="BUB1 N-terminal" evidence="10">
    <location>
        <begin position="46"/>
        <end position="201"/>
    </location>
</feature>
<dbReference type="OrthoDB" id="248495at2759"/>
<dbReference type="Gene3D" id="1.25.40.430">
    <property type="match status" value="1"/>
</dbReference>
<feature type="non-terminal residue" evidence="11">
    <location>
        <position position="1224"/>
    </location>
</feature>
<proteinExistence type="predicted"/>
<dbReference type="FunFam" id="1.25.40.430:FF:000003">
    <property type="entry name" value="Checkpoint serine/threonine-protein kinase BUB1"/>
    <property type="match status" value="1"/>
</dbReference>
<dbReference type="InterPro" id="IPR000719">
    <property type="entry name" value="Prot_kinase_dom"/>
</dbReference>
<reference evidence="11 12" key="1">
    <citation type="submission" date="2013-11" db="EMBL/GenBank/DDBJ databases">
        <title>Genome sequencing of Stegodyphus mimosarum.</title>
        <authorList>
            <person name="Bechsgaard J."/>
        </authorList>
    </citation>
    <scope>NUCLEOTIDE SEQUENCE [LARGE SCALE GENOMIC DNA]</scope>
</reference>
<evidence type="ECO:0000256" key="8">
    <source>
        <dbReference type="SAM" id="MobiDB-lite"/>
    </source>
</evidence>
<dbReference type="EMBL" id="KK118034">
    <property type="protein sequence ID" value="KFM72034.1"/>
    <property type="molecule type" value="Genomic_DNA"/>
</dbReference>
<name>A0A087U3U5_STEMI</name>
<keyword evidence="6" id="KW-0137">Centromere</keyword>
<dbReference type="GO" id="GO:0007094">
    <property type="term" value="P:mitotic spindle assembly checkpoint signaling"/>
    <property type="evidence" value="ECO:0007669"/>
    <property type="project" value="InterPro"/>
</dbReference>
<dbReference type="PROSITE" id="PS00107">
    <property type="entry name" value="PROTEIN_KINASE_ATP"/>
    <property type="match status" value="1"/>
</dbReference>
<dbReference type="SMART" id="SM00777">
    <property type="entry name" value="Mad3_BUB1_I"/>
    <property type="match status" value="1"/>
</dbReference>
<dbReference type="PROSITE" id="PS51489">
    <property type="entry name" value="BUB1_N"/>
    <property type="match status" value="1"/>
</dbReference>
<accession>A0A087U3U5</accession>
<dbReference type="GO" id="GO:0000776">
    <property type="term" value="C:kinetochore"/>
    <property type="evidence" value="ECO:0007669"/>
    <property type="project" value="UniProtKB-KW"/>
</dbReference>
<evidence type="ECO:0000256" key="2">
    <source>
        <dbReference type="ARBA" id="ARBA00022454"/>
    </source>
</evidence>
<dbReference type="Proteomes" id="UP000054359">
    <property type="component" value="Unassembled WGS sequence"/>
</dbReference>
<dbReference type="Pfam" id="PF08311">
    <property type="entry name" value="Mad3_BUB1_I"/>
    <property type="match status" value="1"/>
</dbReference>
<dbReference type="GO" id="GO:0005524">
    <property type="term" value="F:ATP binding"/>
    <property type="evidence" value="ECO:0007669"/>
    <property type="project" value="UniProtKB-UniRule"/>
</dbReference>
<dbReference type="PANTHER" id="PTHR14030:SF4">
    <property type="entry name" value="BUB1 KINASE, ISOFORM A-RELATED"/>
    <property type="match status" value="1"/>
</dbReference>
<dbReference type="InterPro" id="IPR015661">
    <property type="entry name" value="Bub1/Mad3"/>
</dbReference>
<dbReference type="InterPro" id="IPR011009">
    <property type="entry name" value="Kinase-like_dom_sf"/>
</dbReference>
<keyword evidence="11" id="KW-0418">Kinase</keyword>
<feature type="compositionally biased region" description="Basic and acidic residues" evidence="8">
    <location>
        <begin position="741"/>
        <end position="751"/>
    </location>
</feature>
<evidence type="ECO:0000313" key="11">
    <source>
        <dbReference type="EMBL" id="KFM72034.1"/>
    </source>
</evidence>
<evidence type="ECO:0000313" key="12">
    <source>
        <dbReference type="Proteomes" id="UP000054359"/>
    </source>
</evidence>
<dbReference type="PROSITE" id="PS50011">
    <property type="entry name" value="PROTEIN_KINASE_DOM"/>
    <property type="match status" value="1"/>
</dbReference>
<evidence type="ECO:0000256" key="4">
    <source>
        <dbReference type="ARBA" id="ARBA00022838"/>
    </source>
</evidence>
<keyword evidence="12" id="KW-1185">Reference proteome</keyword>
<feature type="binding site" evidence="7">
    <location>
        <position position="963"/>
    </location>
    <ligand>
        <name>ATP</name>
        <dbReference type="ChEBI" id="CHEBI:30616"/>
    </ligand>
</feature>
<protein>
    <submittedName>
        <fullName evidence="11">Mitotic checkpoint serine/threonine-protein kinase BUB1 beta</fullName>
    </submittedName>
</protein>
<evidence type="ECO:0000256" key="3">
    <source>
        <dbReference type="ARBA" id="ARBA00022741"/>
    </source>
</evidence>
<keyword evidence="11" id="KW-0808">Transferase</keyword>
<feature type="domain" description="Protein kinase" evidence="9">
    <location>
        <begin position="927"/>
        <end position="1224"/>
    </location>
</feature>
<evidence type="ECO:0000256" key="6">
    <source>
        <dbReference type="ARBA" id="ARBA00023328"/>
    </source>
</evidence>
<dbReference type="STRING" id="407821.A0A087U3U5"/>
<dbReference type="GO" id="GO:0004672">
    <property type="term" value="F:protein kinase activity"/>
    <property type="evidence" value="ECO:0007669"/>
    <property type="project" value="InterPro"/>
</dbReference>
<evidence type="ECO:0000259" key="10">
    <source>
        <dbReference type="PROSITE" id="PS51489"/>
    </source>
</evidence>
<dbReference type="PROSITE" id="PS00108">
    <property type="entry name" value="PROTEIN_KINASE_ST"/>
    <property type="match status" value="1"/>
</dbReference>
<dbReference type="InterPro" id="IPR017441">
    <property type="entry name" value="Protein_kinase_ATP_BS"/>
</dbReference>
<keyword evidence="3 7" id="KW-0547">Nucleotide-binding</keyword>
<keyword evidence="4" id="KW-0995">Kinetochore</keyword>
<feature type="region of interest" description="Disordered" evidence="8">
    <location>
        <begin position="729"/>
        <end position="777"/>
    </location>
</feature>
<feature type="compositionally biased region" description="Polar residues" evidence="8">
    <location>
        <begin position="752"/>
        <end position="765"/>
    </location>
</feature>
<dbReference type="InterPro" id="IPR008271">
    <property type="entry name" value="Ser/Thr_kinase_AS"/>
</dbReference>
<dbReference type="SUPFAM" id="SSF56112">
    <property type="entry name" value="Protein kinase-like (PK-like)"/>
    <property type="match status" value="1"/>
</dbReference>
<dbReference type="OMA" id="QMFNMFI"/>
<dbReference type="InterPro" id="IPR013212">
    <property type="entry name" value="Mad3/Bub1_I"/>
</dbReference>
<dbReference type="GO" id="GO:0032991">
    <property type="term" value="C:protein-containing complex"/>
    <property type="evidence" value="ECO:0007669"/>
    <property type="project" value="UniProtKB-ARBA"/>
</dbReference>
<evidence type="ECO:0000259" key="9">
    <source>
        <dbReference type="PROSITE" id="PS50011"/>
    </source>
</evidence>
<dbReference type="SMART" id="SM00220">
    <property type="entry name" value="S_TKc"/>
    <property type="match status" value="1"/>
</dbReference>
<dbReference type="GO" id="GO:0051754">
    <property type="term" value="P:meiotic sister chromatid cohesion, centromeric"/>
    <property type="evidence" value="ECO:0007669"/>
    <property type="project" value="TreeGrafter"/>
</dbReference>
<evidence type="ECO:0000256" key="1">
    <source>
        <dbReference type="ARBA" id="ARBA00004629"/>
    </source>
</evidence>
<sequence length="1224" mass="139884">MATSNEEWEVSKENIQPIQRGRRPSKLNACLTLHPDDVILKQRDVFEKELRIYYGDDPLSVWHKYIKWIEQNFPKGGKESHLEQLVQRCLSIMKNESKYYDDNRFIDIWLKFANMSSRPIDVYNYMYSNNIGCKSAPFFIAWSWELEQQGNLKKADEVLCEGFNRKVEPFEMLQTKMNEFERRVVNKIHTSSDQETGNTEQSRSAFALLKPQKRNLAPISRTGDSVVETPRATMVIGREQPLPKITSQTKAVPFKIYNSENIAPSLPVKAESSVPFILHSENSKENEKKPAKWNKVKMKPVSKASGEFKEPAFKLHCDDMAQPPTTPRLVPKVSNVLGIRSGDESPPIALFELPDPSRVPMYDKNKVYGGAEEYSLEEIRAAAWFKKKQKNEQENNLASDETAHIECRKREIDLQNKVQNLEQQVKYLLSSVYSQMCDDCKAKNAAYKNEFGVVRHNLNCDSSQLDIISNVKVGKDYEHSTNPFITVENLPSSKTLVSKSNANELSGKISQSKSYIEAENMVRDLYNGTFTNIADAVLVTDLQECNDGRELACLDSEPKYSHILPNKVLHNEVKFNCEAKNADTKNDKNSLPFNFYHDPTEIISESPSINIQNQCSFKLQKSDDYRCPSEKDLAIEDVENVPPEGYVQESEKRELAGILKPSVNIFYIPLEEQDTQEESDPEDGCIYNNYHPLQDDTLVPPCNTEQFTAATFLSSTPCPGKYNKNTSEAKATVDDTAASMQHRDPASENRIPDNTQCSSNVLNKSKVNKMEGKSSIKDQSTLRRFISGRLSAIMETSRDCNSKSSSSSNSSSSITKLSQLDQYSIFHSNNNLSSKIEAAKQPSNLICNSKPSTSFPCTVPEKGNELPPVTYAIIDDENIDPFDIKLQNKLLESLKLSESFYNNFVISNKLIKSIKVGENIEIGKEIYSIESLIGEGAFAKVFEIEKRDMKNFDSNSCTQFALKICKDSNEWELYITTELHNRLEKMNSLPDIRLSVLKIISAVKCTNAILFITEFSHQGTLLDFVNFYGAFNTNKIPELVVMYLTMELLHIMSKIHECNIIHGDVKPDNIILIENAIKIDLLDLISEKTTFLRFIDFGQAIDLNFFKQDISFKTVTKYNCTEMMENKPWLFQIDWFGIANCIHVMLFSEYMTVKKNDGKWQIEKKFKRYWDNELWEPLFHELLNIPSCSNQPNVKYFIDKIITKLQQNASSFKMHLARLMCSYT</sequence>